<name>A0A4Y2DJM4_ARAVE</name>
<keyword evidence="1" id="KW-0812">Transmembrane</keyword>
<sequence length="126" mass="14887">MLGKSYESLLTFSHFLSRNALCMRVVFIFILCLLLLIIILASQYMFDYSVDVIKRKCEENRMVCIRPSLQLRFTHLCMLFSSHTPNFWISFVTIKKAVILILPFKWAPTMRGPVIFYPISKSHRYQ</sequence>
<keyword evidence="1" id="KW-0472">Membrane</keyword>
<dbReference type="EMBL" id="BGPR01000381">
    <property type="protein sequence ID" value="GBM16911.1"/>
    <property type="molecule type" value="Genomic_DNA"/>
</dbReference>
<keyword evidence="1" id="KW-1133">Transmembrane helix</keyword>
<comment type="caution">
    <text evidence="2">The sequence shown here is derived from an EMBL/GenBank/DDBJ whole genome shotgun (WGS) entry which is preliminary data.</text>
</comment>
<organism evidence="2 3">
    <name type="scientific">Araneus ventricosus</name>
    <name type="common">Orbweaver spider</name>
    <name type="synonym">Epeira ventricosa</name>
    <dbReference type="NCBI Taxonomy" id="182803"/>
    <lineage>
        <taxon>Eukaryota</taxon>
        <taxon>Metazoa</taxon>
        <taxon>Ecdysozoa</taxon>
        <taxon>Arthropoda</taxon>
        <taxon>Chelicerata</taxon>
        <taxon>Arachnida</taxon>
        <taxon>Araneae</taxon>
        <taxon>Araneomorphae</taxon>
        <taxon>Entelegynae</taxon>
        <taxon>Araneoidea</taxon>
        <taxon>Araneidae</taxon>
        <taxon>Araneus</taxon>
    </lineage>
</organism>
<accession>A0A4Y2DJM4</accession>
<evidence type="ECO:0000313" key="2">
    <source>
        <dbReference type="EMBL" id="GBM16911.1"/>
    </source>
</evidence>
<evidence type="ECO:0000256" key="1">
    <source>
        <dbReference type="SAM" id="Phobius"/>
    </source>
</evidence>
<proteinExistence type="predicted"/>
<dbReference type="AlphaFoldDB" id="A0A4Y2DJM4"/>
<dbReference type="Proteomes" id="UP000499080">
    <property type="component" value="Unassembled WGS sequence"/>
</dbReference>
<feature type="transmembrane region" description="Helical" evidence="1">
    <location>
        <begin position="21"/>
        <end position="46"/>
    </location>
</feature>
<protein>
    <submittedName>
        <fullName evidence="2">Uncharacterized protein</fullName>
    </submittedName>
</protein>
<keyword evidence="3" id="KW-1185">Reference proteome</keyword>
<reference evidence="2 3" key="1">
    <citation type="journal article" date="2019" name="Sci. Rep.">
        <title>Orb-weaving spider Araneus ventricosus genome elucidates the spidroin gene catalogue.</title>
        <authorList>
            <person name="Kono N."/>
            <person name="Nakamura H."/>
            <person name="Ohtoshi R."/>
            <person name="Moran D.A.P."/>
            <person name="Shinohara A."/>
            <person name="Yoshida Y."/>
            <person name="Fujiwara M."/>
            <person name="Mori M."/>
            <person name="Tomita M."/>
            <person name="Arakawa K."/>
        </authorList>
    </citation>
    <scope>NUCLEOTIDE SEQUENCE [LARGE SCALE GENOMIC DNA]</scope>
</reference>
<evidence type="ECO:0000313" key="3">
    <source>
        <dbReference type="Proteomes" id="UP000499080"/>
    </source>
</evidence>
<gene>
    <name evidence="2" type="ORF">AVEN_267307_1</name>
</gene>